<dbReference type="RefSeq" id="WP_160896772.1">
    <property type="nucleotide sequence ID" value="NZ_WUMU01000033.1"/>
</dbReference>
<evidence type="ECO:0000256" key="1">
    <source>
        <dbReference type="ARBA" id="ARBA00022729"/>
    </source>
</evidence>
<gene>
    <name evidence="7" type="ORF">GR170_22700</name>
</gene>
<accession>A0A6L7G9K4</accession>
<keyword evidence="1 5" id="KW-0732">Signal</keyword>
<feature type="domain" description="C-type lysozyme inhibitor" evidence="6">
    <location>
        <begin position="33"/>
        <end position="97"/>
    </location>
</feature>
<feature type="chain" id="PRO_5027109801" evidence="5">
    <location>
        <begin position="24"/>
        <end position="119"/>
    </location>
</feature>
<dbReference type="Pfam" id="PF09864">
    <property type="entry name" value="MliC"/>
    <property type="match status" value="1"/>
</dbReference>
<evidence type="ECO:0000313" key="8">
    <source>
        <dbReference type="Proteomes" id="UP000477911"/>
    </source>
</evidence>
<keyword evidence="8" id="KW-1185">Reference proteome</keyword>
<dbReference type="EMBL" id="WUMU01000033">
    <property type="protein sequence ID" value="MXN20649.1"/>
    <property type="molecule type" value="Genomic_DNA"/>
</dbReference>
<evidence type="ECO:0000256" key="4">
    <source>
        <dbReference type="ARBA" id="ARBA00023288"/>
    </source>
</evidence>
<evidence type="ECO:0000259" key="6">
    <source>
        <dbReference type="Pfam" id="PF09864"/>
    </source>
</evidence>
<dbReference type="SUPFAM" id="SSF141488">
    <property type="entry name" value="YdhA-like"/>
    <property type="match status" value="1"/>
</dbReference>
<dbReference type="AlphaFoldDB" id="A0A6L7G9K4"/>
<organism evidence="7 8">
    <name type="scientific">Pseudooceanicola albus</name>
    <dbReference type="NCBI Taxonomy" id="2692189"/>
    <lineage>
        <taxon>Bacteria</taxon>
        <taxon>Pseudomonadati</taxon>
        <taxon>Pseudomonadota</taxon>
        <taxon>Alphaproteobacteria</taxon>
        <taxon>Rhodobacterales</taxon>
        <taxon>Paracoccaceae</taxon>
        <taxon>Pseudooceanicola</taxon>
    </lineage>
</organism>
<evidence type="ECO:0000256" key="3">
    <source>
        <dbReference type="ARBA" id="ARBA00023139"/>
    </source>
</evidence>
<dbReference type="Gene3D" id="2.40.128.200">
    <property type="match status" value="1"/>
</dbReference>
<keyword evidence="3" id="KW-0564">Palmitate</keyword>
<keyword evidence="2" id="KW-0472">Membrane</keyword>
<dbReference type="Proteomes" id="UP000477911">
    <property type="component" value="Unassembled WGS sequence"/>
</dbReference>
<keyword evidence="4" id="KW-0449">Lipoprotein</keyword>
<sequence>MSARRLLLAAGLALSASGGAALAGDPALIQVIYHCERGVEIPATYVNAGEASVVVLQAEGRQIALPQVLSASGARYGGNAGYQWWSKGDTARLSWFDPAVTDKEKGEEVTLFAFCKTSP</sequence>
<proteinExistence type="predicted"/>
<evidence type="ECO:0000313" key="7">
    <source>
        <dbReference type="EMBL" id="MXN20649.1"/>
    </source>
</evidence>
<comment type="caution">
    <text evidence="7">The sequence shown here is derived from an EMBL/GenBank/DDBJ whole genome shotgun (WGS) entry which is preliminary data.</text>
</comment>
<dbReference type="InterPro" id="IPR036328">
    <property type="entry name" value="MliC_sf"/>
</dbReference>
<evidence type="ECO:0000256" key="2">
    <source>
        <dbReference type="ARBA" id="ARBA00023136"/>
    </source>
</evidence>
<feature type="signal peptide" evidence="5">
    <location>
        <begin position="1"/>
        <end position="23"/>
    </location>
</feature>
<protein>
    <submittedName>
        <fullName evidence="7">Lysozyme inhibitor</fullName>
    </submittedName>
</protein>
<dbReference type="InterPro" id="IPR018660">
    <property type="entry name" value="MliC"/>
</dbReference>
<reference evidence="7 8" key="1">
    <citation type="submission" date="2019-12" db="EMBL/GenBank/DDBJ databases">
        <authorList>
            <person name="Li M."/>
        </authorList>
    </citation>
    <scope>NUCLEOTIDE SEQUENCE [LARGE SCALE GENOMIC DNA]</scope>
    <source>
        <strain evidence="7 8">GBMRC 2024</strain>
    </source>
</reference>
<name>A0A6L7G9K4_9RHOB</name>
<evidence type="ECO:0000256" key="5">
    <source>
        <dbReference type="SAM" id="SignalP"/>
    </source>
</evidence>